<keyword evidence="1" id="KW-0479">Metal-binding</keyword>
<keyword evidence="2" id="KW-0378">Hydrolase</keyword>
<name>A0A926IKG3_9FIRM</name>
<keyword evidence="2" id="KW-0031">Aminopeptidase</keyword>
<dbReference type="Proteomes" id="UP000601171">
    <property type="component" value="Unassembled WGS sequence"/>
</dbReference>
<evidence type="ECO:0000313" key="2">
    <source>
        <dbReference type="EMBL" id="MBC8587668.1"/>
    </source>
</evidence>
<protein>
    <submittedName>
        <fullName evidence="2">Aminopeptidase</fullName>
    </submittedName>
</protein>
<organism evidence="2 3">
    <name type="scientific">Paratissierella segnis</name>
    <dbReference type="NCBI Taxonomy" id="2763679"/>
    <lineage>
        <taxon>Bacteria</taxon>
        <taxon>Bacillati</taxon>
        <taxon>Bacillota</taxon>
        <taxon>Tissierellia</taxon>
        <taxon>Tissierellales</taxon>
        <taxon>Tissierellaceae</taxon>
        <taxon>Paratissierella</taxon>
    </lineage>
</organism>
<comment type="caution">
    <text evidence="2">The sequence shown here is derived from an EMBL/GenBank/DDBJ whole genome shotgun (WGS) entry which is preliminary data.</text>
</comment>
<dbReference type="InterPro" id="IPR058739">
    <property type="entry name" value="NicX"/>
</dbReference>
<proteinExistence type="predicted"/>
<gene>
    <name evidence="2" type="ORF">H8707_05370</name>
</gene>
<dbReference type="PANTHER" id="PTHR34448:SF1">
    <property type="entry name" value="BLL6088 PROTEIN"/>
    <property type="match status" value="1"/>
</dbReference>
<dbReference type="GO" id="GO:0004177">
    <property type="term" value="F:aminopeptidase activity"/>
    <property type="evidence" value="ECO:0007669"/>
    <property type="project" value="UniProtKB-KW"/>
</dbReference>
<dbReference type="Pfam" id="PF26233">
    <property type="entry name" value="NicX"/>
    <property type="match status" value="1"/>
</dbReference>
<dbReference type="EMBL" id="JACRTG010000016">
    <property type="protein sequence ID" value="MBC8587668.1"/>
    <property type="molecule type" value="Genomic_DNA"/>
</dbReference>
<dbReference type="PANTHER" id="PTHR34448">
    <property type="entry name" value="AMINOPEPTIDASE"/>
    <property type="match status" value="1"/>
</dbReference>
<keyword evidence="3" id="KW-1185">Reference proteome</keyword>
<dbReference type="GO" id="GO:0006508">
    <property type="term" value="P:proteolysis"/>
    <property type="evidence" value="ECO:0007669"/>
    <property type="project" value="InterPro"/>
</dbReference>
<sequence>MIMSKKSGNRIVIEDCMGVKDSENVLILTDDKKQDIGMSLYNEAKNLCKEAVLMVMEPRKVSGEEPPEVVAEAMKNFDVIICPTSTSITHTNAKINAIKAGARLASMPGITKEMFEKGAITADYGEVEALTLKFTELLTKAKTAKIIKDGHTLQMSLENRKGVPSTGIYRNPGEAGNLPSGEAYIAPVEDSANGSMIIDGSMVGVGLLKSPLYVELKDGKLVKLEGEDSDKLQILFDNDNNSTIGELGIGTNPAARLTGVILEDEKIYGTVHIAFGTNVSFGGINKANCHLDGIIIEPTLYLDDQLVMENGKVLI</sequence>
<accession>A0A926IKG3</accession>
<evidence type="ECO:0000256" key="1">
    <source>
        <dbReference type="ARBA" id="ARBA00022723"/>
    </source>
</evidence>
<reference evidence="2" key="1">
    <citation type="submission" date="2020-08" db="EMBL/GenBank/DDBJ databases">
        <title>Genome public.</title>
        <authorList>
            <person name="Liu C."/>
            <person name="Sun Q."/>
        </authorList>
    </citation>
    <scope>NUCLEOTIDE SEQUENCE</scope>
    <source>
        <strain evidence="2">BX21</strain>
    </source>
</reference>
<evidence type="ECO:0000313" key="3">
    <source>
        <dbReference type="Proteomes" id="UP000601171"/>
    </source>
</evidence>
<dbReference type="SUPFAM" id="SSF144052">
    <property type="entry name" value="Thermophilic metalloprotease-like"/>
    <property type="match status" value="1"/>
</dbReference>
<dbReference type="GO" id="GO:0046872">
    <property type="term" value="F:metal ion binding"/>
    <property type="evidence" value="ECO:0007669"/>
    <property type="project" value="UniProtKB-KW"/>
</dbReference>
<dbReference type="InterPro" id="IPR052170">
    <property type="entry name" value="M29_Exopeptidase"/>
</dbReference>
<keyword evidence="2" id="KW-0645">Protease</keyword>
<dbReference type="AlphaFoldDB" id="A0A926IKG3"/>